<dbReference type="Gene3D" id="3.40.50.1820">
    <property type="entry name" value="alpha/beta hydrolase"/>
    <property type="match status" value="1"/>
</dbReference>
<gene>
    <name evidence="5" type="ORF">AWV77_00825</name>
</gene>
<dbReference type="SUPFAM" id="SSF53474">
    <property type="entry name" value="alpha/beta-Hydrolases"/>
    <property type="match status" value="1"/>
</dbReference>
<feature type="region of interest" description="Disordered" evidence="2">
    <location>
        <begin position="3070"/>
        <end position="3090"/>
    </location>
</feature>
<dbReference type="InterPro" id="IPR031325">
    <property type="entry name" value="RHS_repeat"/>
</dbReference>
<evidence type="ECO:0000313" key="6">
    <source>
        <dbReference type="Proteomes" id="UP000067111"/>
    </source>
</evidence>
<keyword evidence="3" id="KW-0812">Transmembrane</keyword>
<dbReference type="InterPro" id="IPR029058">
    <property type="entry name" value="AB_hydrolase_fold"/>
</dbReference>
<dbReference type="NCBIfam" id="TIGR01643">
    <property type="entry name" value="YD_repeat_2x"/>
    <property type="match status" value="12"/>
</dbReference>
<dbReference type="InterPro" id="IPR050708">
    <property type="entry name" value="T6SS_VgrG/RHS"/>
</dbReference>
<dbReference type="InterPro" id="IPR056823">
    <property type="entry name" value="TEN-like_YD-shell"/>
</dbReference>
<accession>A0A109FQR9</accession>
<dbReference type="Proteomes" id="UP000067111">
    <property type="component" value="Unassembled WGS sequence"/>
</dbReference>
<dbReference type="RefSeq" id="WP_060752379.1">
    <property type="nucleotide sequence ID" value="NZ_LRMR01000002.1"/>
</dbReference>
<organism evidence="5 6">
    <name type="scientific">Pseudomonas palleroniana</name>
    <dbReference type="NCBI Taxonomy" id="191390"/>
    <lineage>
        <taxon>Bacteria</taxon>
        <taxon>Pseudomonadati</taxon>
        <taxon>Pseudomonadota</taxon>
        <taxon>Gammaproteobacteria</taxon>
        <taxon>Pseudomonadales</taxon>
        <taxon>Pseudomonadaceae</taxon>
        <taxon>Pseudomonas</taxon>
    </lineage>
</organism>
<name>A0A109FQR9_9PSED</name>
<feature type="domain" description="LysM" evidence="4">
    <location>
        <begin position="3001"/>
        <end position="3048"/>
    </location>
</feature>
<dbReference type="InterPro" id="IPR006530">
    <property type="entry name" value="YD"/>
</dbReference>
<dbReference type="Pfam" id="PF25023">
    <property type="entry name" value="TEN_YD-shell"/>
    <property type="match status" value="1"/>
</dbReference>
<evidence type="ECO:0000256" key="2">
    <source>
        <dbReference type="SAM" id="MobiDB-lite"/>
    </source>
</evidence>
<dbReference type="PANTHER" id="PTHR32305:SF15">
    <property type="entry name" value="PROTEIN RHSA-RELATED"/>
    <property type="match status" value="1"/>
</dbReference>
<feature type="transmembrane region" description="Helical" evidence="3">
    <location>
        <begin position="3094"/>
        <end position="3119"/>
    </location>
</feature>
<dbReference type="PANTHER" id="PTHR32305">
    <property type="match status" value="1"/>
</dbReference>
<sequence>MVAIVAGNGLGLFNTSLNSLGGSNSPGQGNLGQAGGQALVNISNGNLVLRFTDEQLSGLGQDLLHTRTYNTRGDFSDGDGDGWRWDAERSVKLVGTLNTADSQMVRVTGDGHKTLYRWDGKRYQSSEGDGAHDTLMWDDPAGQLVWTDGSRRTTERYNWDGQLVSTTDANGTLISYSYDPQGRLNSAKDSSGQELVLKYNSAGKLERLDTRRSADEALTRQVYYTYDSLGRLTSVSTDLSPQDNSIADGNVYTTSYTYYESSFYIASVTQSDGTTVNFGYEQVGSDYRVSIVSDASGITRLSYDTANHRTDVFNGLGQQWSYYYDDEDQLIEVRTPAVNGQRLSTRYSYDVDGNVLQAVDGRGNSVSYGYDANGNRVLERDSAGNTITRSYNADNQLLNEVRYRVPATPNGTGWTESPASSAQVTRYAYDISNRLRFTVDGSGQVVEYRYDANGLRTQEVSYGDAQFAVSELSPADVVSESSLSTWAAARDKTRSTLTELSYDYRGNLSRRVVYAVVAANGAGVLDSAANVTEFIYSEHGQLLQTLAVRGPDRNAKAVLTSLVYDGMGRVLSQTDASGTRTTVYNGLNRAVTTTNSAGLTVSQSYDTLGRLITQSETDANATPRSTLYVYDAAGRQTMVQDATGVRSYMLYDEAGRVSAQINGLGAVTEFVYNAAGQRVQEKRYATLIDTSGGYDGTNVFVTQVAQIRPPAHGDDRVTTFTFDSAGRLSTTTAPSGLVTTLSYDGLGQLVKQQSGDRITRFFYDAGGHQTGQLDPEGYLRENHYDPAGRLVQTLRYAAATAAANRDAGTLEQLRPAEGGGLSTWYFYDATGRQVGSLDEQQFVTETVFDEASNTQQTIRYAAAYTAAITSSTGFSTLKAAVSGSARQTSTTAFDSQGRVAQRTATDGTVTAYEYDAAGRLVRETRAQGTSEARSVLTRYDAFGQTIGKLLGEASDRITVGMTDAQVAAVYAQYGLTYRYDAAGRVASASDALGNRTLSYYDAAGRLTHVINALGEVSETRYTAFGDASERSTLTNRLSAATTASLSGGLLTLQVNALVQAIRDANNDNRSFYAYTTSGLLAGSTDALGNAVGYGYNLFGEQTGSLRISASGATIVENRSYNKRGELIWRAEDVDGLSRGTGSVYDAFGHVIHRMDGRGQISSTDYLDNGRVIVERDPLGQTQGREYDAFGRALREQDARGLITTYSYNDSTRTLVVTTPDGLAMTTVRNRHGQTLTVTDSQGITQAFSYDKNGQQLTSTDGLGRTTSSAYDVVGHLLSVTDAAGRVTSYGYDAANRMISRTDAAGVATQYVFDGQGRKVRMTEAGQRITDYAYDRKGQLLTVVQDPNGLKLATTYTYDGFGRQVQVARGTTANPYQQVILYVFDNLGRRTAERIDPNGYNLTTQYLYNANDQVTRKLDAGGNSTWYVYDIAGHLTDTVDALGGVTRNTYDPDGRLASTTRFATALSPATLAALGNAPASIPAVASAKDQVTSYLYDQMGRVRATIDALNQVTETLYDQQGRITESRLYDKAMPAGTPRTFDGVTAALTNLGALAYATRSVYDAAGQLSSVTDVAGKTESYTYDAVGNRATLTNKNGAVWNYRYDSVNRLVEEITPTVAVSSIDINGVVSTRSVLQVTRITYDALSNVTSRTVGRLRGALAADPASDDLSQARTTRYAYDAVGHQVQVIAPGWYNKSTGAYQQAWDGTGNTLQVTTDVTYDALGNAVRNRVRVNNTGAPGTDFVDSYKVYDTLGRLTHDIDPLKGVTAYTYDAQGNRLTTKRYANALTAPMPAAGYYTASDLSGSTLVPDASQDRTLITTYDVLGRKTAVQQDAVSVYTFTGNIATSTLITAAPTTVYSYNAFGQLVRETLIARNANGVTVQTGASNVYYYDLAGQRIGSVDGQGNYTRMEYNVLGKVSRQVEYANGLSGWDDSTPPSPPPASANDRSTRFEYDAMGRLNQVTQEGVRYWQQIINGQSGAASAVAVVGNLMVSQMYYDGVGNVRAVVDAAGNVTSTEYNALGQTVRLIEPARATAKNGAVDPFAAGIVYASPTTTYALNAFGQVVSETESAGVDSTGNQQAGATRITRTRFDAAGYEVQNIDASGSAQSYKVDAAGRRVEESRQINITLSGWTVGGAALTRIQTIRRGYTYDLTGQQLSTTDWYTAAANSQKTTTNSAVYNRFGEVTSQLLNGYLQASYVYDQAGRATQQQNAQGITQVNYDLNAKASRSNQLGDVNTAADDRITYTRYDVLGRALEQHLPAFEANINADTLNNINLTLATPIIRQSYDRWGNLLTRTDARGYVTTYTYDHNNKQLTEILPVTDILRENGTSYRASLIHEKRYDVQGLLIQEVDLVGPYADVPTSTVLRTRQHQYNQVGEVLRDIDALGYARTYLMDVHGNRVATQDALGVVLVDGYDAMNRQVSHGIVRNGATVTLSTNQYDQAGRLIGEINGSSAVEETLVSTANANGSSTVSGVAGNVRYTLFDERGNIVRTRNESKVEKVTEYNEFGRKVKEVDGLGNYLSWTFDEGLYGRLIGHKDLKGRVFTYTYTGFGQMASETSTGVGYWEDAPDYEIAPDKVIYSYYKNGLVKEVEYKFYWSSEFGSDGRVTSFQYDVSSAKVREVNSNWMEAPLWGGFRAVGTSDNRFWFDEASRLKSVTNPGGSNSARIDVLSYSYDELGNRRRAYMDTTASGNARSIIDKWYKYDLEGRVTIDNGMLVEGAIVVGKQAAKAKGQAITYDVNGRRYSSEVWDKTSGQTEIYQRVEYGYNDLGQVLGLGTRELVRALGSGATAPVQAAGIAVLKFANTYNFLGQQDSQTNYSGGVATGGNVYSYRGDGQLISQASYVVSGGNQRLSQASYFGEKEMFDAAGNQVAYRTVVYNSDGFTVGFQNSYSKRYALFDSYKEGDTTVVSTQSSRPGKTSLIYSGRGDLLFVFTPVGEVRGFATNAEGQIIAWKDGNGAYQNYIYSQGGAVANVGSASVPEITDTLKPISPDYPAKTSSSFIISQGDTLKSIAQLVWGDSAMWYLIADANAIDPGSELVPGTTLRIPNIVGSTHNDATTFKPYSADEIIGDTTPTPLPPPPPKPKKKKSSGLASVVMVVVAVVATVFTAGAAAPLLGVASAGGVMATGAAVLTGAAGITMGSIGAAFIGGAIGSAASQLVGKSMGVVDSFSWSRVAASGVGAGIGAGVGSIVGGGNTAQQLAEAGSYGKIAAGSVLNSLGNYAANRVIGLEASFSWTGMASAALSSVASAGISNGLGLSADNFRSNFFNSVVGAQVNSSVQTLIGKGGKLDYGSVAADAFGNAIGNGVVEASLGGDFFGPASGDLSQKQKIVARAFAVTAFRNKVVNMEQAVVEGKDLEKRAAQVVKDLADPSIKRSDGEVEELRKAYIADLASDASYLPNTSTDPVENFRIQSMKKVLGMFGVSRLGNEEITTLGIPVGLFENKDSDFYAALFKDNTTGEYYLANRGTESAIDAKTDMVGAAGYVDQQFIDAQVLGVEVALALGDKVTFTGHSLGGELASIQATSTGKRAITFNAAGVHPRVGRELNLRVSDAPANIKAYHVSGDLVSIAQDSVGYDIAAAVLGTAIVNGIEVGRAFFGNTSSSNFGFSYAPEALGRRIELPSLKNGEPMSLMALLNPLNQLEQHKNGAVLRSLEYVIGGGEWRR</sequence>
<dbReference type="EMBL" id="LRMR01000002">
    <property type="protein sequence ID" value="KWU52847.1"/>
    <property type="molecule type" value="Genomic_DNA"/>
</dbReference>
<dbReference type="SUPFAM" id="SSF75011">
    <property type="entry name" value="3-carboxy-cis,cis-mucoante lactonizing enzyme"/>
    <property type="match status" value="1"/>
</dbReference>
<dbReference type="PROSITE" id="PS51782">
    <property type="entry name" value="LYSM"/>
    <property type="match status" value="1"/>
</dbReference>
<dbReference type="InterPro" id="IPR018392">
    <property type="entry name" value="LysM"/>
</dbReference>
<evidence type="ECO:0000313" key="5">
    <source>
        <dbReference type="EMBL" id="KWU52847.1"/>
    </source>
</evidence>
<keyword evidence="1" id="KW-0677">Repeat</keyword>
<reference evidence="6" key="1">
    <citation type="submission" date="2016-01" db="EMBL/GenBank/DDBJ databases">
        <authorList>
            <person name="Gamez R.M."/>
            <person name="Rodriguez F."/>
            <person name="Bernal J.F."/>
            <person name="Agarwala R."/>
            <person name="Landsman D."/>
            <person name="Marino-Ramirez L."/>
        </authorList>
    </citation>
    <scope>NUCLEOTIDE SEQUENCE [LARGE SCALE GENOMIC DNA]</scope>
    <source>
        <strain evidence="6">Ps006</strain>
    </source>
</reference>
<dbReference type="Pfam" id="PF26363">
    <property type="entry name" value="Phospholipase-like"/>
    <property type="match status" value="1"/>
</dbReference>
<keyword evidence="3" id="KW-0472">Membrane</keyword>
<keyword evidence="3" id="KW-1133">Transmembrane helix</keyword>
<proteinExistence type="predicted"/>
<comment type="caution">
    <text evidence="5">The sequence shown here is derived from an EMBL/GenBank/DDBJ whole genome shotgun (WGS) entry which is preliminary data.</text>
</comment>
<dbReference type="InterPro" id="IPR036779">
    <property type="entry name" value="LysM_dom_sf"/>
</dbReference>
<dbReference type="Pfam" id="PF05593">
    <property type="entry name" value="RHS_repeat"/>
    <property type="match status" value="11"/>
</dbReference>
<evidence type="ECO:0000256" key="1">
    <source>
        <dbReference type="ARBA" id="ARBA00022737"/>
    </source>
</evidence>
<dbReference type="Gene3D" id="3.10.350.10">
    <property type="entry name" value="LysM domain"/>
    <property type="match status" value="1"/>
</dbReference>
<feature type="transmembrane region" description="Helical" evidence="3">
    <location>
        <begin position="3131"/>
        <end position="3154"/>
    </location>
</feature>
<dbReference type="Gene3D" id="2.180.10.10">
    <property type="entry name" value="RHS repeat-associated core"/>
    <property type="match status" value="9"/>
</dbReference>
<evidence type="ECO:0000259" key="4">
    <source>
        <dbReference type="PROSITE" id="PS51782"/>
    </source>
</evidence>
<dbReference type="OrthoDB" id="9816400at2"/>
<evidence type="ECO:0000256" key="3">
    <source>
        <dbReference type="SAM" id="Phobius"/>
    </source>
</evidence>
<protein>
    <recommendedName>
        <fullName evidence="4">LysM domain-containing protein</fullName>
    </recommendedName>
</protein>
<feature type="region of interest" description="Disordered" evidence="2">
    <location>
        <begin position="1926"/>
        <end position="1946"/>
    </location>
</feature>